<dbReference type="Pfam" id="PF00023">
    <property type="entry name" value="Ank"/>
    <property type="match status" value="1"/>
</dbReference>
<dbReference type="PROSITE" id="PS50297">
    <property type="entry name" value="ANK_REP_REGION"/>
    <property type="match status" value="5"/>
</dbReference>
<dbReference type="PROSITE" id="PS50088">
    <property type="entry name" value="ANK_REPEAT"/>
    <property type="match status" value="5"/>
</dbReference>
<dbReference type="SMART" id="SM00969">
    <property type="entry name" value="SOCS_box"/>
    <property type="match status" value="1"/>
</dbReference>
<protein>
    <recommendedName>
        <fullName evidence="7">SOCS box domain-containing protein</fullName>
    </recommendedName>
</protein>
<dbReference type="PANTHER" id="PTHR24136">
    <property type="entry name" value="SOWAH (DROSOPHILA) HOMOLOG"/>
    <property type="match status" value="1"/>
</dbReference>
<dbReference type="PROSITE" id="PS50225">
    <property type="entry name" value="SOCS"/>
    <property type="match status" value="1"/>
</dbReference>
<dbReference type="InterPro" id="IPR036036">
    <property type="entry name" value="SOCS_box-like_dom_sf"/>
</dbReference>
<feature type="repeat" description="ANK" evidence="6">
    <location>
        <begin position="165"/>
        <end position="197"/>
    </location>
</feature>
<feature type="repeat" description="ANK" evidence="6">
    <location>
        <begin position="197"/>
        <end position="229"/>
    </location>
</feature>
<dbReference type="Pfam" id="PF07525">
    <property type="entry name" value="SOCS_box"/>
    <property type="match status" value="1"/>
</dbReference>
<proteinExistence type="inferred from homology"/>
<evidence type="ECO:0000256" key="4">
    <source>
        <dbReference type="ARBA" id="ARBA00022786"/>
    </source>
</evidence>
<keyword evidence="4" id="KW-0833">Ubl conjugation pathway</keyword>
<keyword evidence="5 6" id="KW-0040">ANK repeat</keyword>
<dbReference type="InterPro" id="IPR036770">
    <property type="entry name" value="Ankyrin_rpt-contain_sf"/>
</dbReference>
<dbReference type="InterPro" id="IPR051573">
    <property type="entry name" value="Ankyrin-SOCS_box_domain"/>
</dbReference>
<comment type="caution">
    <text evidence="8">The sequence shown here is derived from an EMBL/GenBank/DDBJ whole genome shotgun (WGS) entry which is preliminary data.</text>
</comment>
<dbReference type="OrthoDB" id="3246549at2759"/>
<dbReference type="Gene3D" id="1.10.750.20">
    <property type="entry name" value="SOCS box"/>
    <property type="match status" value="1"/>
</dbReference>
<feature type="repeat" description="ANK" evidence="6">
    <location>
        <begin position="132"/>
        <end position="164"/>
    </location>
</feature>
<dbReference type="GO" id="GO:0045732">
    <property type="term" value="P:positive regulation of protein catabolic process"/>
    <property type="evidence" value="ECO:0007669"/>
    <property type="project" value="TreeGrafter"/>
</dbReference>
<dbReference type="SUPFAM" id="SSF48403">
    <property type="entry name" value="Ankyrin repeat"/>
    <property type="match status" value="1"/>
</dbReference>
<reference evidence="8" key="1">
    <citation type="journal article" date="2023" name="Science">
        <title>Genome structures resolve the early diversification of teleost fishes.</title>
        <authorList>
            <person name="Parey E."/>
            <person name="Louis A."/>
            <person name="Montfort J."/>
            <person name="Bouchez O."/>
            <person name="Roques C."/>
            <person name="Iampietro C."/>
            <person name="Lluch J."/>
            <person name="Castinel A."/>
            <person name="Donnadieu C."/>
            <person name="Desvignes T."/>
            <person name="Floi Bucao C."/>
            <person name="Jouanno E."/>
            <person name="Wen M."/>
            <person name="Mejri S."/>
            <person name="Dirks R."/>
            <person name="Jansen H."/>
            <person name="Henkel C."/>
            <person name="Chen W.J."/>
            <person name="Zahm M."/>
            <person name="Cabau C."/>
            <person name="Klopp C."/>
            <person name="Thompson A.W."/>
            <person name="Robinson-Rechavi M."/>
            <person name="Braasch I."/>
            <person name="Lecointre G."/>
            <person name="Bobe J."/>
            <person name="Postlethwait J.H."/>
            <person name="Berthelot C."/>
            <person name="Roest Crollius H."/>
            <person name="Guiguen Y."/>
        </authorList>
    </citation>
    <scope>NUCLEOTIDE SEQUENCE</scope>
    <source>
        <strain evidence="8">Concon-B</strain>
    </source>
</reference>
<dbReference type="Pfam" id="PF12796">
    <property type="entry name" value="Ank_2"/>
    <property type="match status" value="2"/>
</dbReference>
<comment type="similarity">
    <text evidence="2">Belongs to the ankyrin SOCS box (ASB) family.</text>
</comment>
<keyword evidence="3" id="KW-0677">Repeat</keyword>
<evidence type="ECO:0000256" key="6">
    <source>
        <dbReference type="PROSITE-ProRule" id="PRU00023"/>
    </source>
</evidence>
<feature type="repeat" description="ANK" evidence="6">
    <location>
        <begin position="67"/>
        <end position="99"/>
    </location>
</feature>
<dbReference type="SUPFAM" id="SSF158235">
    <property type="entry name" value="SOCS box-like"/>
    <property type="match status" value="1"/>
</dbReference>
<dbReference type="SMART" id="SM00248">
    <property type="entry name" value="ANK"/>
    <property type="match status" value="6"/>
</dbReference>
<dbReference type="GO" id="GO:0016567">
    <property type="term" value="P:protein ubiquitination"/>
    <property type="evidence" value="ECO:0007669"/>
    <property type="project" value="TreeGrafter"/>
</dbReference>
<comment type="pathway">
    <text evidence="1">Protein modification; protein ubiquitination.</text>
</comment>
<sequence>MDFQRGERNGERDSSRQAESAVYFSNPLMSDIESDWSPLHDAAYHGRLVSVRTLIDQGASTNLVSLERVSPLHVACLQGHTVCAKLLLDHGANVNITTVDGSTALSESCAGGHLSCVRLLLQHGSTPHGPIDSSSPIHQAAAKGHVDCVEALVQQGADVDRRSEYLGTPLYTACANQHLSMVKRLLQLGADVNCGKGGDTPLHLGAQRDWPELVTTLLEHGANAHARDTAGNQPLDLAPPNSAAKTLLNQRGGVSRLAQLSRLTVRRVLGPARLCKISSLSLPSELKEYLLYQSD</sequence>
<evidence type="ECO:0000313" key="8">
    <source>
        <dbReference type="EMBL" id="KAJ8255515.1"/>
    </source>
</evidence>
<name>A0A9Q1HQS3_CONCO</name>
<evidence type="ECO:0000259" key="7">
    <source>
        <dbReference type="PROSITE" id="PS50225"/>
    </source>
</evidence>
<dbReference type="EMBL" id="JAFJMO010000015">
    <property type="protein sequence ID" value="KAJ8255515.1"/>
    <property type="molecule type" value="Genomic_DNA"/>
</dbReference>
<evidence type="ECO:0000256" key="2">
    <source>
        <dbReference type="ARBA" id="ARBA00005949"/>
    </source>
</evidence>
<dbReference type="FunFam" id="1.25.40.20:FF:000016">
    <property type="entry name" value="Ankyrin repeat and SOCS box containing 5"/>
    <property type="match status" value="1"/>
</dbReference>
<dbReference type="FunFam" id="1.10.750.20:FF:000001">
    <property type="entry name" value="Ankyrin repeat and SOCS box containing 1"/>
    <property type="match status" value="1"/>
</dbReference>
<feature type="domain" description="SOCS box" evidence="7">
    <location>
        <begin position="248"/>
        <end position="295"/>
    </location>
</feature>
<dbReference type="Gene3D" id="1.25.40.20">
    <property type="entry name" value="Ankyrin repeat-containing domain"/>
    <property type="match status" value="1"/>
</dbReference>
<evidence type="ECO:0000256" key="3">
    <source>
        <dbReference type="ARBA" id="ARBA00022737"/>
    </source>
</evidence>
<feature type="repeat" description="ANK" evidence="6">
    <location>
        <begin position="34"/>
        <end position="66"/>
    </location>
</feature>
<keyword evidence="9" id="KW-1185">Reference proteome</keyword>
<dbReference type="CDD" id="cd03716">
    <property type="entry name" value="SOCS_ASB_like"/>
    <property type="match status" value="1"/>
</dbReference>
<evidence type="ECO:0000256" key="1">
    <source>
        <dbReference type="ARBA" id="ARBA00004906"/>
    </source>
</evidence>
<dbReference type="InterPro" id="IPR001496">
    <property type="entry name" value="SOCS_box"/>
</dbReference>
<gene>
    <name evidence="8" type="ORF">COCON_G00193790</name>
</gene>
<dbReference type="GO" id="GO:0035556">
    <property type="term" value="P:intracellular signal transduction"/>
    <property type="evidence" value="ECO:0007669"/>
    <property type="project" value="InterPro"/>
</dbReference>
<dbReference type="PANTHER" id="PTHR24136:SF17">
    <property type="entry name" value="ANKYRIN REPEAT AND SOCS BOX PROTEIN 9"/>
    <property type="match status" value="1"/>
</dbReference>
<dbReference type="InterPro" id="IPR002110">
    <property type="entry name" value="Ankyrin_rpt"/>
</dbReference>
<accession>A0A9Q1HQS3</accession>
<evidence type="ECO:0000313" key="9">
    <source>
        <dbReference type="Proteomes" id="UP001152803"/>
    </source>
</evidence>
<organism evidence="8 9">
    <name type="scientific">Conger conger</name>
    <name type="common">Conger eel</name>
    <name type="synonym">Muraena conger</name>
    <dbReference type="NCBI Taxonomy" id="82655"/>
    <lineage>
        <taxon>Eukaryota</taxon>
        <taxon>Metazoa</taxon>
        <taxon>Chordata</taxon>
        <taxon>Craniata</taxon>
        <taxon>Vertebrata</taxon>
        <taxon>Euteleostomi</taxon>
        <taxon>Actinopterygii</taxon>
        <taxon>Neopterygii</taxon>
        <taxon>Teleostei</taxon>
        <taxon>Anguilliformes</taxon>
        <taxon>Congridae</taxon>
        <taxon>Conger</taxon>
    </lineage>
</organism>
<evidence type="ECO:0000256" key="5">
    <source>
        <dbReference type="ARBA" id="ARBA00023043"/>
    </source>
</evidence>
<dbReference type="Proteomes" id="UP001152803">
    <property type="component" value="Unassembled WGS sequence"/>
</dbReference>
<dbReference type="AlphaFoldDB" id="A0A9Q1HQS3"/>